<dbReference type="EMBL" id="CP122566">
    <property type="protein sequence ID" value="WGH92877.1"/>
    <property type="molecule type" value="Genomic_DNA"/>
</dbReference>
<dbReference type="GO" id="GO:0005829">
    <property type="term" value="C:cytosol"/>
    <property type="evidence" value="ECO:0007669"/>
    <property type="project" value="InterPro"/>
</dbReference>
<keyword evidence="3" id="KW-0444">Lipid biosynthesis</keyword>
<dbReference type="InterPro" id="IPR041431">
    <property type="entry name" value="Mvd1_C"/>
</dbReference>
<dbReference type="PANTHER" id="PTHR10977:SF3">
    <property type="entry name" value="DIPHOSPHOMEVALONATE DECARBOXYLASE"/>
    <property type="match status" value="1"/>
</dbReference>
<dbReference type="InterPro" id="IPR020568">
    <property type="entry name" value="Ribosomal_Su5_D2-typ_SF"/>
</dbReference>
<evidence type="ECO:0000256" key="3">
    <source>
        <dbReference type="ARBA" id="ARBA00022516"/>
    </source>
</evidence>
<evidence type="ECO:0000259" key="9">
    <source>
        <dbReference type="Pfam" id="PF22700"/>
    </source>
</evidence>
<evidence type="ECO:0000256" key="6">
    <source>
        <dbReference type="ARBA" id="ARBA00023098"/>
    </source>
</evidence>
<evidence type="ECO:0000259" key="8">
    <source>
        <dbReference type="Pfam" id="PF18376"/>
    </source>
</evidence>
<evidence type="ECO:0000256" key="4">
    <source>
        <dbReference type="ARBA" id="ARBA00022741"/>
    </source>
</evidence>
<keyword evidence="7 10" id="KW-0456">Lyase</keyword>
<keyword evidence="5" id="KW-0067">ATP-binding</keyword>
<dbReference type="RefSeq" id="WP_279674763.1">
    <property type="nucleotide sequence ID" value="NZ_CP122566.1"/>
</dbReference>
<comment type="similarity">
    <text evidence="1">Belongs to the diphosphomevalonate decarboxylase family.</text>
</comment>
<dbReference type="Pfam" id="PF22700">
    <property type="entry name" value="MVD-like_N"/>
    <property type="match status" value="1"/>
</dbReference>
<dbReference type="FunFam" id="3.30.230.10:FF:000072">
    <property type="entry name" value="Diphosphomevalonate decarboxylase"/>
    <property type="match status" value="1"/>
</dbReference>
<organism evidence="10 11">
    <name type="scientific">Auritidibacter ignavus</name>
    <dbReference type="NCBI Taxonomy" id="678932"/>
    <lineage>
        <taxon>Bacteria</taxon>
        <taxon>Bacillati</taxon>
        <taxon>Actinomycetota</taxon>
        <taxon>Actinomycetes</taxon>
        <taxon>Micrococcales</taxon>
        <taxon>Micrococcaceae</taxon>
        <taxon>Auritidibacter</taxon>
    </lineage>
</organism>
<gene>
    <name evidence="10" type="primary">mvaD</name>
    <name evidence="10" type="ORF">QDX21_11355</name>
</gene>
<dbReference type="InterPro" id="IPR005935">
    <property type="entry name" value="Mev_decarb"/>
</dbReference>
<evidence type="ECO:0000313" key="11">
    <source>
        <dbReference type="Proteomes" id="UP001224674"/>
    </source>
</evidence>
<sequence length="336" mass="35179">MSHAIAQAHPNIALVKYWGKADEQLMIPLAGSLSMTLDDFATTTRVELLGCANSSADNLDTDLFELNGAPQTGSNAQKISAFLDLVRTLAAEAGLDTATARARVTSCNEGPTAAGMASSASGFAALATAAATAYGLSLDTAQLSRLARRGSGSACRSVIDRFAVWHAGTDDATSYATAIQAPDMRMTAVTISGTQKKVSSREGMRRTLSTSPFVAGWAPTTEAVLKQMMAACAAEDFTTIGELTELHAHRMHALINSANPPIRYLAPDSWRVIEAVTGLREAGTECYATADAGPNVVIISRPEDAETVVARMHELLPQAGVKTFAPGPGARLVEAP</sequence>
<evidence type="ECO:0000256" key="7">
    <source>
        <dbReference type="ARBA" id="ARBA00023239"/>
    </source>
</evidence>
<dbReference type="InterPro" id="IPR014721">
    <property type="entry name" value="Ribsml_uS5_D2-typ_fold_subgr"/>
</dbReference>
<dbReference type="Gene3D" id="3.30.230.10">
    <property type="match status" value="1"/>
</dbReference>
<dbReference type="AlphaFoldDB" id="A0AAJ6DCI8"/>
<keyword evidence="11" id="KW-1185">Reference proteome</keyword>
<dbReference type="GO" id="GO:0004163">
    <property type="term" value="F:diphosphomevalonate decarboxylase activity"/>
    <property type="evidence" value="ECO:0007669"/>
    <property type="project" value="UniProtKB-EC"/>
</dbReference>
<protein>
    <recommendedName>
        <fullName evidence="2">diphosphomevalonate decarboxylase</fullName>
        <ecNumber evidence="2">4.1.1.33</ecNumber>
    </recommendedName>
</protein>
<dbReference type="Proteomes" id="UP001224674">
    <property type="component" value="Chromosome"/>
</dbReference>
<proteinExistence type="inferred from homology"/>
<dbReference type="InterPro" id="IPR053859">
    <property type="entry name" value="MVD-like_N"/>
</dbReference>
<feature type="domain" description="Diphosphomevalonate decarboxylase-like N-terminal" evidence="9">
    <location>
        <begin position="8"/>
        <end position="176"/>
    </location>
</feature>
<evidence type="ECO:0000313" key="10">
    <source>
        <dbReference type="EMBL" id="WGH92877.1"/>
    </source>
</evidence>
<dbReference type="InterPro" id="IPR029765">
    <property type="entry name" value="Mev_diP_decarb"/>
</dbReference>
<evidence type="ECO:0000256" key="5">
    <source>
        <dbReference type="ARBA" id="ARBA00022840"/>
    </source>
</evidence>
<dbReference type="GO" id="GO:0019287">
    <property type="term" value="P:isopentenyl diphosphate biosynthetic process, mevalonate pathway"/>
    <property type="evidence" value="ECO:0007669"/>
    <property type="project" value="InterPro"/>
</dbReference>
<feature type="domain" description="Mvd1 C-terminal" evidence="8">
    <location>
        <begin position="191"/>
        <end position="319"/>
    </location>
</feature>
<keyword evidence="4" id="KW-0547">Nucleotide-binding</keyword>
<dbReference type="InterPro" id="IPR036554">
    <property type="entry name" value="GHMP_kinase_C_sf"/>
</dbReference>
<evidence type="ECO:0000256" key="1">
    <source>
        <dbReference type="ARBA" id="ARBA00008831"/>
    </source>
</evidence>
<evidence type="ECO:0000256" key="2">
    <source>
        <dbReference type="ARBA" id="ARBA00012296"/>
    </source>
</evidence>
<dbReference type="EC" id="4.1.1.33" evidence="2"/>
<dbReference type="Gene3D" id="3.30.70.890">
    <property type="entry name" value="GHMP kinase, C-terminal domain"/>
    <property type="match status" value="1"/>
</dbReference>
<dbReference type="PIRSF" id="PIRSF015950">
    <property type="entry name" value="Mev_P_decrbx"/>
    <property type="match status" value="1"/>
</dbReference>
<dbReference type="PANTHER" id="PTHR10977">
    <property type="entry name" value="DIPHOSPHOMEVALONATE DECARBOXYLASE"/>
    <property type="match status" value="1"/>
</dbReference>
<dbReference type="Pfam" id="PF18376">
    <property type="entry name" value="MDD_C"/>
    <property type="match status" value="1"/>
</dbReference>
<reference evidence="10 11" key="1">
    <citation type="submission" date="2023-03" db="EMBL/GenBank/DDBJ databases">
        <title>Complete genome sequences of several Auritidibacter ignavus strains isolated from ear infections.</title>
        <authorList>
            <person name="Baehr T."/>
            <person name="Baumhoegger A.M."/>
        </authorList>
    </citation>
    <scope>NUCLEOTIDE SEQUENCE [LARGE SCALE GENOMIC DNA]</scope>
    <source>
        <strain evidence="10 11">BABAE-6</strain>
    </source>
</reference>
<dbReference type="SUPFAM" id="SSF55060">
    <property type="entry name" value="GHMP Kinase, C-terminal domain"/>
    <property type="match status" value="1"/>
</dbReference>
<dbReference type="GO" id="GO:0005524">
    <property type="term" value="F:ATP binding"/>
    <property type="evidence" value="ECO:0007669"/>
    <property type="project" value="UniProtKB-KW"/>
</dbReference>
<dbReference type="SUPFAM" id="SSF54211">
    <property type="entry name" value="Ribosomal protein S5 domain 2-like"/>
    <property type="match status" value="1"/>
</dbReference>
<dbReference type="NCBIfam" id="TIGR01240">
    <property type="entry name" value="mevDPdecarb"/>
    <property type="match status" value="1"/>
</dbReference>
<accession>A0AAJ6DCI8</accession>
<name>A0AAJ6DCI8_9MICC</name>
<keyword evidence="6" id="KW-0443">Lipid metabolism</keyword>